<feature type="domain" description="DUF7657" evidence="3">
    <location>
        <begin position="188"/>
        <end position="584"/>
    </location>
</feature>
<gene>
    <name evidence="4" type="ORF">PIL02S_02601</name>
</gene>
<evidence type="ECO:0000256" key="1">
    <source>
        <dbReference type="SAM" id="Phobius"/>
    </source>
</evidence>
<feature type="transmembrane region" description="Helical" evidence="1">
    <location>
        <begin position="403"/>
        <end position="419"/>
    </location>
</feature>
<dbReference type="Pfam" id="PF24672">
    <property type="entry name" value="DUF7654"/>
    <property type="match status" value="1"/>
</dbReference>
<evidence type="ECO:0000259" key="2">
    <source>
        <dbReference type="Pfam" id="PF24672"/>
    </source>
</evidence>
<dbReference type="Pfam" id="PF24677">
    <property type="entry name" value="DUF7657"/>
    <property type="match status" value="1"/>
</dbReference>
<feature type="transmembrane region" description="Helical" evidence="1">
    <location>
        <begin position="527"/>
        <end position="546"/>
    </location>
</feature>
<sequence>MKSKAILLLSVFIVVLIGLFVFENYSTLMSYFKNNKEIISIERGQLKGLEKIDGGYKSLEDDPWIEFANINTYINEIELVITYSKGGGPLQIFYTDDSNPQYTESNSFREQSKQGDYKYSFQLHKHVNSLRIDFTNQLNEEFNIGSIILNPEPSFSFEFKKMALRAFLISFLLTFIYSLIKYLDTVIKYRYLIALIIFVLFVALKLHGSSIGMWNNNISQADTNSKIFGIDRAIRSDEWLVQTPYMFSQAEHAKLFEYKSSMVRSDGQNMVLANAPTFTIETLGKPFYWGFLLLGVDYGLSWFYCLKLILLLLFSFEICMYLTKRNKVISILGAVWIAFSPPVQWWYTTGAGVVELIIYSQAMVVSVIYFLELKSQKCRIALLGAITLCSMGFIFTIYPAVQVPLGILTLVFILGVYINNRQKVFLTKYEWLSISLCVVVLAFAVVLFVYNSMTDISLMLNTVYPGRRVTLGGDLAFSNLQFYLSNWLFPFKDATYLNNSEASSFINFMPAFMFSITFIFRQKFNNLKLVVPVFVYFIFQISWLFVKYPEIIAKASLFSFVPETRLAGITLGLTAVYLSIWFIAEVIRLKPFNLLKIIMICSLVFVVYYYSVQKSDMSNYLGEFIYPTLLFFIFMNFIILRGMKKTFVVCMAALIFISGVVVNPISSGTGDIFDRPIASKITEIIQKDEQAKWIALDSLVNGQYLLSLGAKTFNSVHFLPDLNEWEKMDVNGEYMDVYNRYAHVKVSFTNEPTSFQLMSPDSFNIELNIHDLDKTGVQYILSPKQLIDYKNFNEIYFDPSSGLYIYSIVGGP</sequence>
<accession>A0A2W0CAN4</accession>
<feature type="transmembrane region" description="Helical" evidence="1">
    <location>
        <begin position="624"/>
        <end position="640"/>
    </location>
</feature>
<feature type="transmembrane region" description="Helical" evidence="1">
    <location>
        <begin position="5"/>
        <end position="22"/>
    </location>
</feature>
<feature type="transmembrane region" description="Helical" evidence="1">
    <location>
        <begin position="594"/>
        <end position="612"/>
    </location>
</feature>
<feature type="domain" description="DUF7654" evidence="2">
    <location>
        <begin position="672"/>
        <end position="808"/>
    </location>
</feature>
<feature type="transmembrane region" description="Helical" evidence="1">
    <location>
        <begin position="431"/>
        <end position="450"/>
    </location>
</feature>
<organism evidence="4 5">
    <name type="scientific">Paenibacillus illinoisensis</name>
    <dbReference type="NCBI Taxonomy" id="59845"/>
    <lineage>
        <taxon>Bacteria</taxon>
        <taxon>Bacillati</taxon>
        <taxon>Bacillota</taxon>
        <taxon>Bacilli</taxon>
        <taxon>Bacillales</taxon>
        <taxon>Paenibacillaceae</taxon>
        <taxon>Paenibacillus</taxon>
    </lineage>
</organism>
<keyword evidence="1" id="KW-0812">Transmembrane</keyword>
<feature type="transmembrane region" description="Helical" evidence="1">
    <location>
        <begin position="647"/>
        <end position="666"/>
    </location>
</feature>
<feature type="transmembrane region" description="Helical" evidence="1">
    <location>
        <begin position="192"/>
        <end position="214"/>
    </location>
</feature>
<feature type="transmembrane region" description="Helical" evidence="1">
    <location>
        <begin position="328"/>
        <end position="347"/>
    </location>
</feature>
<reference evidence="4 5" key="1">
    <citation type="submission" date="2018-01" db="EMBL/GenBank/DDBJ databases">
        <title>Genome sequence of the PGP bacterium Paenibacillus illinoisensis E3.</title>
        <authorList>
            <person name="Rolli E."/>
            <person name="Marasco R."/>
            <person name="Bessem C."/>
            <person name="Michoud G."/>
            <person name="Gaiarsa S."/>
            <person name="Borin S."/>
            <person name="Daffonchio D."/>
        </authorList>
    </citation>
    <scope>NUCLEOTIDE SEQUENCE [LARGE SCALE GENOMIC DNA]</scope>
    <source>
        <strain evidence="4 5">E3</strain>
    </source>
</reference>
<dbReference type="InterPro" id="IPR056074">
    <property type="entry name" value="DUF7657"/>
</dbReference>
<dbReference type="Proteomes" id="UP000247459">
    <property type="component" value="Unassembled WGS sequence"/>
</dbReference>
<dbReference type="EMBL" id="PRLG01000018">
    <property type="protein sequence ID" value="PYY29626.1"/>
    <property type="molecule type" value="Genomic_DNA"/>
</dbReference>
<dbReference type="OrthoDB" id="909787at2"/>
<dbReference type="RefSeq" id="WP_110758724.1">
    <property type="nucleotide sequence ID" value="NZ_PRLG01000018.1"/>
</dbReference>
<name>A0A2W0CAN4_9BACL</name>
<protein>
    <submittedName>
        <fullName evidence="4">Uncharacterized protein</fullName>
    </submittedName>
</protein>
<keyword evidence="1" id="KW-0472">Membrane</keyword>
<feature type="transmembrane region" description="Helical" evidence="1">
    <location>
        <begin position="566"/>
        <end position="587"/>
    </location>
</feature>
<keyword evidence="1" id="KW-1133">Transmembrane helix</keyword>
<dbReference type="AlphaFoldDB" id="A0A2W0CAN4"/>
<evidence type="ECO:0000259" key="3">
    <source>
        <dbReference type="Pfam" id="PF24677"/>
    </source>
</evidence>
<feature type="transmembrane region" description="Helical" evidence="1">
    <location>
        <begin position="378"/>
        <end position="397"/>
    </location>
</feature>
<feature type="transmembrane region" description="Helical" evidence="1">
    <location>
        <begin position="502"/>
        <end position="520"/>
    </location>
</feature>
<dbReference type="InterPro" id="IPR056071">
    <property type="entry name" value="DUF7654"/>
</dbReference>
<evidence type="ECO:0000313" key="5">
    <source>
        <dbReference type="Proteomes" id="UP000247459"/>
    </source>
</evidence>
<feature type="transmembrane region" description="Helical" evidence="1">
    <location>
        <begin position="162"/>
        <end position="180"/>
    </location>
</feature>
<proteinExistence type="predicted"/>
<evidence type="ECO:0000313" key="4">
    <source>
        <dbReference type="EMBL" id="PYY29626.1"/>
    </source>
</evidence>
<feature type="transmembrane region" description="Helical" evidence="1">
    <location>
        <begin position="353"/>
        <end position="371"/>
    </location>
</feature>
<feature type="transmembrane region" description="Helical" evidence="1">
    <location>
        <begin position="287"/>
        <end position="316"/>
    </location>
</feature>
<comment type="caution">
    <text evidence="4">The sequence shown here is derived from an EMBL/GenBank/DDBJ whole genome shotgun (WGS) entry which is preliminary data.</text>
</comment>